<accession>A0A803TFC9</accession>
<keyword evidence="4" id="KW-0675">Receptor</keyword>
<dbReference type="InterPro" id="IPR013106">
    <property type="entry name" value="Ig_V-set"/>
</dbReference>
<evidence type="ECO:0000256" key="4">
    <source>
        <dbReference type="ARBA" id="ARBA00023170"/>
    </source>
</evidence>
<organism evidence="9 10">
    <name type="scientific">Anolis carolinensis</name>
    <name type="common">Green anole</name>
    <name type="synonym">American chameleon</name>
    <dbReference type="NCBI Taxonomy" id="28377"/>
    <lineage>
        <taxon>Eukaryota</taxon>
        <taxon>Metazoa</taxon>
        <taxon>Chordata</taxon>
        <taxon>Craniata</taxon>
        <taxon>Vertebrata</taxon>
        <taxon>Euteleostomi</taxon>
        <taxon>Lepidosauria</taxon>
        <taxon>Squamata</taxon>
        <taxon>Bifurcata</taxon>
        <taxon>Unidentata</taxon>
        <taxon>Episquamata</taxon>
        <taxon>Toxicofera</taxon>
        <taxon>Iguania</taxon>
        <taxon>Dactyloidae</taxon>
        <taxon>Anolis</taxon>
    </lineage>
</organism>
<reference evidence="9" key="2">
    <citation type="submission" date="2025-08" db="UniProtKB">
        <authorList>
            <consortium name="Ensembl"/>
        </authorList>
    </citation>
    <scope>IDENTIFICATION</scope>
</reference>
<dbReference type="InterPro" id="IPR013783">
    <property type="entry name" value="Ig-like_fold"/>
</dbReference>
<dbReference type="PROSITE" id="PS50835">
    <property type="entry name" value="IG_LIKE"/>
    <property type="match status" value="1"/>
</dbReference>
<dbReference type="Proteomes" id="UP000001646">
    <property type="component" value="Unplaced"/>
</dbReference>
<sequence>TAASKTLLVLLLLLSPCFSPNFRFKVKPASKQVWEGNRFTISCEYATQFSTYFWYKQLPGKAPSLLLYITSAKNETADHFTAEYLDKGKKSVLHLSSAQLEDSGTYFCAVRGTVMQEARCSQSKPQTLLCFSHYYIL</sequence>
<dbReference type="GO" id="GO:0042101">
    <property type="term" value="C:T cell receptor complex"/>
    <property type="evidence" value="ECO:0007669"/>
    <property type="project" value="UniProtKB-KW"/>
</dbReference>
<keyword evidence="2" id="KW-0391">Immunity</keyword>
<dbReference type="AlphaFoldDB" id="A0A803TFC9"/>
<feature type="chain" id="PRO_5032518917" description="Ig-like domain-containing protein" evidence="7">
    <location>
        <begin position="20"/>
        <end position="137"/>
    </location>
</feature>
<dbReference type="SUPFAM" id="SSF48726">
    <property type="entry name" value="Immunoglobulin"/>
    <property type="match status" value="1"/>
</dbReference>
<feature type="domain" description="Ig-like" evidence="8">
    <location>
        <begin position="20"/>
        <end position="121"/>
    </location>
</feature>
<dbReference type="InParanoid" id="A0A803TFC9"/>
<dbReference type="Pfam" id="PF07686">
    <property type="entry name" value="V-set"/>
    <property type="match status" value="1"/>
</dbReference>
<feature type="signal peptide" evidence="7">
    <location>
        <begin position="1"/>
        <end position="19"/>
    </location>
</feature>
<keyword evidence="1 7" id="KW-0732">Signal</keyword>
<evidence type="ECO:0000256" key="1">
    <source>
        <dbReference type="ARBA" id="ARBA00022729"/>
    </source>
</evidence>
<evidence type="ECO:0000256" key="3">
    <source>
        <dbReference type="ARBA" id="ARBA00023130"/>
    </source>
</evidence>
<keyword evidence="3" id="KW-1064">Adaptive immunity</keyword>
<dbReference type="GeneTree" id="ENSGT00960000189404"/>
<dbReference type="InterPro" id="IPR036179">
    <property type="entry name" value="Ig-like_dom_sf"/>
</dbReference>
<keyword evidence="6" id="KW-1279">T cell receptor</keyword>
<dbReference type="InterPro" id="IPR003599">
    <property type="entry name" value="Ig_sub"/>
</dbReference>
<evidence type="ECO:0000256" key="5">
    <source>
        <dbReference type="ARBA" id="ARBA00023319"/>
    </source>
</evidence>
<proteinExistence type="predicted"/>
<dbReference type="GO" id="GO:0002250">
    <property type="term" value="P:adaptive immune response"/>
    <property type="evidence" value="ECO:0007669"/>
    <property type="project" value="UniProtKB-KW"/>
</dbReference>
<evidence type="ECO:0000313" key="10">
    <source>
        <dbReference type="Proteomes" id="UP000001646"/>
    </source>
</evidence>
<dbReference type="Ensembl" id="ENSACAT00000040756.1">
    <property type="protein sequence ID" value="ENSACAP00000033919.1"/>
    <property type="gene ID" value="ENSACAG00000045308.1"/>
</dbReference>
<dbReference type="GO" id="GO:0042605">
    <property type="term" value="F:peptide antigen binding"/>
    <property type="evidence" value="ECO:0000318"/>
    <property type="project" value="GO_Central"/>
</dbReference>
<keyword evidence="5" id="KW-0393">Immunoglobulin domain</keyword>
<reference evidence="9" key="3">
    <citation type="submission" date="2025-09" db="UniProtKB">
        <authorList>
            <consortium name="Ensembl"/>
        </authorList>
    </citation>
    <scope>IDENTIFICATION</scope>
</reference>
<dbReference type="PANTHER" id="PTHR19343:SF13">
    <property type="entry name" value="T CELL RECEPTOR ALPHA VARIABLE 21"/>
    <property type="match status" value="1"/>
</dbReference>
<dbReference type="SMART" id="SM00406">
    <property type="entry name" value="IGv"/>
    <property type="match status" value="1"/>
</dbReference>
<keyword evidence="10" id="KW-1185">Reference proteome</keyword>
<dbReference type="Gene3D" id="2.60.40.10">
    <property type="entry name" value="Immunoglobulins"/>
    <property type="match status" value="1"/>
</dbReference>
<dbReference type="PANTHER" id="PTHR19343">
    <property type="entry name" value="T CELL RECEPTOR ALPHA VARIABLE 1-2"/>
    <property type="match status" value="1"/>
</dbReference>
<evidence type="ECO:0000256" key="2">
    <source>
        <dbReference type="ARBA" id="ARBA00022859"/>
    </source>
</evidence>
<evidence type="ECO:0000259" key="8">
    <source>
        <dbReference type="PROSITE" id="PS50835"/>
    </source>
</evidence>
<evidence type="ECO:0000313" key="9">
    <source>
        <dbReference type="Ensembl" id="ENSACAP00000033919.1"/>
    </source>
</evidence>
<evidence type="ECO:0000256" key="6">
    <source>
        <dbReference type="ARBA" id="ARBA00043266"/>
    </source>
</evidence>
<name>A0A803TFC9_ANOCA</name>
<protein>
    <recommendedName>
        <fullName evidence="8">Ig-like domain-containing protein</fullName>
    </recommendedName>
</protein>
<dbReference type="SMART" id="SM00409">
    <property type="entry name" value="IG"/>
    <property type="match status" value="1"/>
</dbReference>
<dbReference type="InterPro" id="IPR007110">
    <property type="entry name" value="Ig-like_dom"/>
</dbReference>
<reference evidence="9" key="1">
    <citation type="submission" date="2009-12" db="EMBL/GenBank/DDBJ databases">
        <title>The Genome Sequence of Anolis carolinensis (Green Anole Lizard).</title>
        <authorList>
            <consortium name="The Genome Sequencing Platform"/>
            <person name="Di Palma F."/>
            <person name="Alfoldi J."/>
            <person name="Heiman D."/>
            <person name="Young S."/>
            <person name="Grabherr M."/>
            <person name="Johnson J."/>
            <person name="Lander E.S."/>
            <person name="Lindblad-Toh K."/>
        </authorList>
    </citation>
    <scope>NUCLEOTIDE SEQUENCE [LARGE SCALE GENOMIC DNA]</scope>
    <source>
        <strain evidence="9">JBL SC #1</strain>
    </source>
</reference>
<dbReference type="InterPro" id="IPR051006">
    <property type="entry name" value="TCR_variable_domain"/>
</dbReference>
<evidence type="ECO:0000256" key="7">
    <source>
        <dbReference type="SAM" id="SignalP"/>
    </source>
</evidence>